<dbReference type="InterPro" id="IPR004027">
    <property type="entry name" value="SEC_C_motif"/>
</dbReference>
<dbReference type="Pfam" id="PF02810">
    <property type="entry name" value="SEC-C"/>
    <property type="match status" value="1"/>
</dbReference>
<keyword evidence="3" id="KW-1185">Reference proteome</keyword>
<dbReference type="Proteomes" id="UP001388366">
    <property type="component" value="Unassembled WGS sequence"/>
</dbReference>
<dbReference type="RefSeq" id="WP_342884263.1">
    <property type="nucleotide sequence ID" value="NZ_JBBMQU010000032.1"/>
</dbReference>
<feature type="region of interest" description="Disordered" evidence="1">
    <location>
        <begin position="1"/>
        <end position="35"/>
    </location>
</feature>
<gene>
    <name evidence="2" type="ORF">WNY63_15775</name>
</gene>
<organism evidence="2 3">
    <name type="scientific">Pseudoalteromonas neustonica</name>
    <dbReference type="NCBI Taxonomy" id="1840331"/>
    <lineage>
        <taxon>Bacteria</taxon>
        <taxon>Pseudomonadati</taxon>
        <taxon>Pseudomonadota</taxon>
        <taxon>Gammaproteobacteria</taxon>
        <taxon>Alteromonadales</taxon>
        <taxon>Pseudoalteromonadaceae</taxon>
        <taxon>Pseudoalteromonas</taxon>
    </lineage>
</organism>
<name>A0ABU9U566_9GAMM</name>
<reference evidence="2 3" key="1">
    <citation type="submission" date="2024-03" db="EMBL/GenBank/DDBJ databases">
        <title>Community enrichment and isolation of bacterial strains for fucoidan degradation.</title>
        <authorList>
            <person name="Sichert A."/>
        </authorList>
    </citation>
    <scope>NUCLEOTIDE SEQUENCE [LARGE SCALE GENOMIC DNA]</scope>
    <source>
        <strain evidence="2 3">AS81</strain>
    </source>
</reference>
<accession>A0ABU9U566</accession>
<dbReference type="InterPro" id="IPR026368">
    <property type="entry name" value="SWIM_PBPRA1643"/>
</dbReference>
<evidence type="ECO:0000313" key="2">
    <source>
        <dbReference type="EMBL" id="MEM5552183.1"/>
    </source>
</evidence>
<sequence>MSKFFYRGKPDIMGKNNQGTYKPKPNVKPGSEENPLVLQVQSPEREREINAILVANDLFADIKVDSTLAEGIAPLDIVLNKPVTQVFEKTPQRNDPCSCGSGKKYKKCCA</sequence>
<dbReference type="SUPFAM" id="SSF103642">
    <property type="entry name" value="Sec-C motif"/>
    <property type="match status" value="1"/>
</dbReference>
<dbReference type="NCBIfam" id="TIGR04102">
    <property type="entry name" value="SWIM_PBPRA1643"/>
    <property type="match status" value="1"/>
</dbReference>
<dbReference type="Gene3D" id="3.10.450.50">
    <property type="match status" value="1"/>
</dbReference>
<dbReference type="EMBL" id="JBBMQU010000032">
    <property type="protein sequence ID" value="MEM5552183.1"/>
    <property type="molecule type" value="Genomic_DNA"/>
</dbReference>
<evidence type="ECO:0000256" key="1">
    <source>
        <dbReference type="SAM" id="MobiDB-lite"/>
    </source>
</evidence>
<proteinExistence type="predicted"/>
<comment type="caution">
    <text evidence="2">The sequence shown here is derived from an EMBL/GenBank/DDBJ whole genome shotgun (WGS) entry which is preliminary data.</text>
</comment>
<evidence type="ECO:0000313" key="3">
    <source>
        <dbReference type="Proteomes" id="UP001388366"/>
    </source>
</evidence>
<protein>
    <submittedName>
        <fullName evidence="2">PBPRA1643 family SWIM/SEC-C metal-binding motif protein</fullName>
    </submittedName>
</protein>